<evidence type="ECO:0000313" key="8">
    <source>
        <dbReference type="EMBL" id="CAD7590231.1"/>
    </source>
</evidence>
<keyword evidence="5" id="KW-0378">Hydrolase</keyword>
<evidence type="ECO:0000256" key="6">
    <source>
        <dbReference type="ARBA" id="ARBA00022837"/>
    </source>
</evidence>
<dbReference type="InterPro" id="IPR050738">
    <property type="entry name" value="Sulfatase"/>
</dbReference>
<dbReference type="InterPro" id="IPR000917">
    <property type="entry name" value="Sulfatase_N"/>
</dbReference>
<evidence type="ECO:0000256" key="3">
    <source>
        <dbReference type="ARBA" id="ARBA00022723"/>
    </source>
</evidence>
<dbReference type="Gene3D" id="3.30.1120.10">
    <property type="match status" value="1"/>
</dbReference>
<dbReference type="PANTHER" id="PTHR42693:SF42">
    <property type="entry name" value="ARYLSULFATASE G"/>
    <property type="match status" value="1"/>
</dbReference>
<evidence type="ECO:0000256" key="2">
    <source>
        <dbReference type="ARBA" id="ARBA00008779"/>
    </source>
</evidence>
<dbReference type="Pfam" id="PF00884">
    <property type="entry name" value="Sulfatase"/>
    <property type="match status" value="1"/>
</dbReference>
<keyword evidence="4" id="KW-0732">Signal</keyword>
<dbReference type="SUPFAM" id="SSF53649">
    <property type="entry name" value="Alkaline phosphatase-like"/>
    <property type="match status" value="1"/>
</dbReference>
<evidence type="ECO:0000256" key="5">
    <source>
        <dbReference type="ARBA" id="ARBA00022801"/>
    </source>
</evidence>
<feature type="domain" description="Sulfatase N-terminal" evidence="7">
    <location>
        <begin position="23"/>
        <end position="329"/>
    </location>
</feature>
<dbReference type="GO" id="GO:0046872">
    <property type="term" value="F:metal ion binding"/>
    <property type="evidence" value="ECO:0007669"/>
    <property type="project" value="UniProtKB-KW"/>
</dbReference>
<dbReference type="AlphaFoldDB" id="A0A7R9JWG6"/>
<reference evidence="8" key="1">
    <citation type="submission" date="2020-11" db="EMBL/GenBank/DDBJ databases">
        <authorList>
            <person name="Tran Van P."/>
        </authorList>
    </citation>
    <scope>NUCLEOTIDE SEQUENCE</scope>
</reference>
<evidence type="ECO:0000256" key="1">
    <source>
        <dbReference type="ARBA" id="ARBA00001913"/>
    </source>
</evidence>
<gene>
    <name evidence="8" type="ORF">TGEB3V08_LOCUS4070</name>
</gene>
<name>A0A7R9JWG6_TIMGE</name>
<dbReference type="GO" id="GO:0004065">
    <property type="term" value="F:arylsulfatase activity"/>
    <property type="evidence" value="ECO:0007669"/>
    <property type="project" value="TreeGrafter"/>
</dbReference>
<evidence type="ECO:0000256" key="4">
    <source>
        <dbReference type="ARBA" id="ARBA00022729"/>
    </source>
</evidence>
<dbReference type="PANTHER" id="PTHR42693">
    <property type="entry name" value="ARYLSULFATASE FAMILY MEMBER"/>
    <property type="match status" value="1"/>
</dbReference>
<dbReference type="Pfam" id="PF14707">
    <property type="entry name" value="Sulfatase_C"/>
    <property type="match status" value="1"/>
</dbReference>
<evidence type="ECO:0000259" key="7">
    <source>
        <dbReference type="Pfam" id="PF00884"/>
    </source>
</evidence>
<dbReference type="InterPro" id="IPR024607">
    <property type="entry name" value="Sulfatase_CS"/>
</dbReference>
<dbReference type="InterPro" id="IPR017850">
    <property type="entry name" value="Alkaline_phosphatase_core_sf"/>
</dbReference>
<proteinExistence type="inferred from homology"/>
<organism evidence="8">
    <name type="scientific">Timema genevievae</name>
    <name type="common">Walking stick</name>
    <dbReference type="NCBI Taxonomy" id="629358"/>
    <lineage>
        <taxon>Eukaryota</taxon>
        <taxon>Metazoa</taxon>
        <taxon>Ecdysozoa</taxon>
        <taxon>Arthropoda</taxon>
        <taxon>Hexapoda</taxon>
        <taxon>Insecta</taxon>
        <taxon>Pterygota</taxon>
        <taxon>Neoptera</taxon>
        <taxon>Polyneoptera</taxon>
        <taxon>Phasmatodea</taxon>
        <taxon>Timematodea</taxon>
        <taxon>Timematoidea</taxon>
        <taxon>Timematidae</taxon>
        <taxon>Timema</taxon>
    </lineage>
</organism>
<dbReference type="EMBL" id="OE840378">
    <property type="protein sequence ID" value="CAD7590231.1"/>
    <property type="molecule type" value="Genomic_DNA"/>
</dbReference>
<protein>
    <recommendedName>
        <fullName evidence="7">Sulfatase N-terminal domain-containing protein</fullName>
    </recommendedName>
</protein>
<accession>A0A7R9JWG6</accession>
<dbReference type="PROSITE" id="PS00523">
    <property type="entry name" value="SULFATASE_1"/>
    <property type="match status" value="1"/>
</dbReference>
<keyword evidence="3" id="KW-0479">Metal-binding</keyword>
<sequence>MKCKIKTETVQTTNSRICSLSPRMTDFHSGVSVCTPSRATLLTGRLGLRTGVVKNFIPSSLGGIPTNETTIPEILREAGYRTAMLGKWHLGTTAGHHPIDKGFTSYLGVPYSLDMGCADIPGANLPQCRPCQHNNSVMHECVADVSCPYQNIALPLYANKTIKHQPVDMTGLATQYAAFARNFILESSDSPFFLYAALSHIHVPLAHAARFNKVTGRGVFADTLYEMDWLVGEILEAAKTAGNNTLVWFMSDNGPWEVKCQLAGSPGPYTGFWQRIAGGGGSASKTTVWEAGHRVPSIVHWQGRIKAGSVSTALVSALDVLPTLVSLTNATLPLHRHLDGMDVSGILTGSSQKAHQVLFHPNCDAGPDGEIGAVRIGKYKAVLYTGGVPDCSGTIGPLVHHTSPLIFNLALDPSESSPLHPEQKQYQDVLRVTSQALADLLQDIRGDNTSTVDYSTSSDARPCCDENSAICRCTWD</sequence>
<comment type="similarity">
    <text evidence="2">Belongs to the sulfatase family.</text>
</comment>
<dbReference type="Gene3D" id="3.40.720.10">
    <property type="entry name" value="Alkaline Phosphatase, subunit A"/>
    <property type="match status" value="1"/>
</dbReference>
<keyword evidence="6" id="KW-0106">Calcium</keyword>
<comment type="cofactor">
    <cofactor evidence="1">
        <name>Ca(2+)</name>
        <dbReference type="ChEBI" id="CHEBI:29108"/>
    </cofactor>
</comment>